<dbReference type="PANTHER" id="PTHR43649:SF12">
    <property type="entry name" value="DIACETYLCHITOBIOSE BINDING PROTEIN DASA"/>
    <property type="match status" value="1"/>
</dbReference>
<reference evidence="3" key="1">
    <citation type="submission" date="2017-01" db="EMBL/GenBank/DDBJ databases">
        <authorList>
            <person name="Varghese N."/>
            <person name="Submissions S."/>
        </authorList>
    </citation>
    <scope>NUCLEOTIDE SEQUENCE [LARGE SCALE GENOMIC DNA]</scope>
    <source>
        <strain evidence="3">3bp</strain>
    </source>
</reference>
<dbReference type="Gene3D" id="3.40.190.10">
    <property type="entry name" value="Periplasmic binding protein-like II"/>
    <property type="match status" value="1"/>
</dbReference>
<dbReference type="EMBL" id="FTMI01000002">
    <property type="protein sequence ID" value="SIQ06858.1"/>
    <property type="molecule type" value="Genomic_DNA"/>
</dbReference>
<keyword evidence="3" id="KW-1185">Reference proteome</keyword>
<dbReference type="AlphaFoldDB" id="A0A1N6PR64"/>
<evidence type="ECO:0000256" key="1">
    <source>
        <dbReference type="SAM" id="SignalP"/>
    </source>
</evidence>
<keyword evidence="1" id="KW-0732">Signal</keyword>
<sequence length="435" mass="44534">MKSSIVRSAGVASVVALALGLTACSSSDGGGSGDGSSDGEPTTIQLWTWAAGYDEAAAAFNAAHDDVQVEYTQIEAGNKGGYDKIRNSVAAGNAPCLAQVGYETLPSFVAEGNVVDVTEYASPDKDAYTAAGWAGVTVGDKVYGAPQDQGPMVLFYNKAVFEANGVAVPTTWAEYQAAGEQLKAAGVKLTGTYEDYDYTGFAWQAGAPWYAVEDGAWSITPDSPENVAVADYWQGLIDADLIGSNIWSDDWSAGLGDGSIATIVGAAWFAGILKDSAAASAGDWAVAELPQWEAGDELTGNVGGSLSAVLKGCDDPEAAWEVAHWLSTDLAAVDAQIEAAGTYPASVAGLESELLTTGDDYFGGQVVADVFKTASGQVNPDWAWGPGVSTLVGTLATNMQKAFAKEPGATVEAALTAAGDATAAELAQQGIAVNE</sequence>
<dbReference type="PROSITE" id="PS51257">
    <property type="entry name" value="PROKAR_LIPOPROTEIN"/>
    <property type="match status" value="1"/>
</dbReference>
<protein>
    <submittedName>
        <fullName evidence="2">Carbohydrate ABC transporter substrate-binding protein, CUT1 family</fullName>
    </submittedName>
</protein>
<proteinExistence type="predicted"/>
<organism evidence="2 3">
    <name type="scientific">Cellulosimicrobium aquatile</name>
    <dbReference type="NCBI Taxonomy" id="1612203"/>
    <lineage>
        <taxon>Bacteria</taxon>
        <taxon>Bacillati</taxon>
        <taxon>Actinomycetota</taxon>
        <taxon>Actinomycetes</taxon>
        <taxon>Micrococcales</taxon>
        <taxon>Promicromonosporaceae</taxon>
        <taxon>Cellulosimicrobium</taxon>
    </lineage>
</organism>
<feature type="signal peptide" evidence="1">
    <location>
        <begin position="1"/>
        <end position="18"/>
    </location>
</feature>
<dbReference type="PANTHER" id="PTHR43649">
    <property type="entry name" value="ARABINOSE-BINDING PROTEIN-RELATED"/>
    <property type="match status" value="1"/>
</dbReference>
<feature type="chain" id="PRO_5039384211" evidence="1">
    <location>
        <begin position="19"/>
        <end position="435"/>
    </location>
</feature>
<evidence type="ECO:0000313" key="3">
    <source>
        <dbReference type="Proteomes" id="UP000186235"/>
    </source>
</evidence>
<dbReference type="SUPFAM" id="SSF53850">
    <property type="entry name" value="Periplasmic binding protein-like II"/>
    <property type="match status" value="1"/>
</dbReference>
<accession>A0A1N6PR64</accession>
<name>A0A1N6PR64_9MICO</name>
<evidence type="ECO:0000313" key="2">
    <source>
        <dbReference type="EMBL" id="SIQ06858.1"/>
    </source>
</evidence>
<gene>
    <name evidence="2" type="ORF">SAMN05518682_1062</name>
</gene>
<dbReference type="Proteomes" id="UP000186235">
    <property type="component" value="Unassembled WGS sequence"/>
</dbReference>
<dbReference type="InterPro" id="IPR050490">
    <property type="entry name" value="Bact_solute-bd_prot1"/>
</dbReference>
<dbReference type="RefSeq" id="WP_076404188.1">
    <property type="nucleotide sequence ID" value="NZ_FTMI01000002.1"/>
</dbReference>